<organism evidence="2 3">
    <name type="scientific">Porphyromonas catoniae ATCC 51270</name>
    <dbReference type="NCBI Taxonomy" id="887901"/>
    <lineage>
        <taxon>Bacteria</taxon>
        <taxon>Pseudomonadati</taxon>
        <taxon>Bacteroidota</taxon>
        <taxon>Bacteroidia</taxon>
        <taxon>Bacteroidales</taxon>
        <taxon>Porphyromonadaceae</taxon>
        <taxon>Porphyromonas</taxon>
    </lineage>
</organism>
<accession>Z4WVG8</accession>
<comment type="caution">
    <text evidence="2">The sequence shown here is derived from an EMBL/GenBank/DDBJ whole genome shotgun (WGS) entry which is preliminary data.</text>
</comment>
<sequence>MSPTIQLANRYAALHKELAELYHAICPVCLKSKGKGNQMRPYHEEVFARAARHIYKKKGFKASMLRDKPIRAAIEESYEVLRPALNKLSEETPEAVRSALEENTFVFSGFRTYHSLRELGLSLTTSEGKIRPFDAFREDVRKVHDRYNVNYLEAEYDHAVGSALMADRWLGQEASGDEYLLQYRTAGDNRVRPDHEALEGITLPKGDKFWSDYYPPNGWRCRCNVVEVLPEDYPVSDSTAARERGEATLRGNKQEVFRGNPGKDLRIFPEKHPYFGKGGIARCAVSRNAQGDDTGDACDVLKKILEVRELEEVQKKAREVAKVQRKKIPPFDGLRYEPEDKSSPHLIMLRRSLEDIREHAREDIAVQRWITAYDISNRYDFKYVGWAPCRTDSQGQRKHNEARYFSYYTLEIEGITYYVNARMHKQYDGAVIYSLEKDPPKDLREGQPDKKEKK</sequence>
<reference evidence="2 3" key="1">
    <citation type="submission" date="2014-01" db="EMBL/GenBank/DDBJ databases">
        <authorList>
            <person name="Durkin A.S."/>
            <person name="McCorrison J."/>
            <person name="Torralba M."/>
            <person name="Gillis M."/>
            <person name="Haft D.H."/>
            <person name="Methe B."/>
            <person name="Sutton G."/>
            <person name="Nelson K.E."/>
        </authorList>
    </citation>
    <scope>NUCLEOTIDE SEQUENCE [LARGE SCALE GENOMIC DNA]</scope>
    <source>
        <strain evidence="2 3">ATCC 51270</strain>
    </source>
</reference>
<evidence type="ECO:0000259" key="1">
    <source>
        <dbReference type="Pfam" id="PF04233"/>
    </source>
</evidence>
<proteinExistence type="predicted"/>
<feature type="domain" description="Phage head morphogenesis" evidence="1">
    <location>
        <begin position="142"/>
        <end position="225"/>
    </location>
</feature>
<protein>
    <submittedName>
        <fullName evidence="2">Protein F-like protein</fullName>
    </submittedName>
</protein>
<dbReference type="OrthoDB" id="9797300at2"/>
<dbReference type="Pfam" id="PF04233">
    <property type="entry name" value="Phage_Mu_F"/>
    <property type="match status" value="1"/>
</dbReference>
<dbReference type="InterPro" id="IPR006528">
    <property type="entry name" value="Phage_head_morphogenesis_dom"/>
</dbReference>
<dbReference type="Proteomes" id="UP000023482">
    <property type="component" value="Unassembled WGS sequence"/>
</dbReference>
<dbReference type="RefSeq" id="WP_052328686.1">
    <property type="nucleotide sequence ID" value="NZ_JDFF01000008.1"/>
</dbReference>
<evidence type="ECO:0000313" key="2">
    <source>
        <dbReference type="EMBL" id="EWC93278.1"/>
    </source>
</evidence>
<dbReference type="PATRIC" id="fig|887901.3.peg.253"/>
<keyword evidence="3" id="KW-1185">Reference proteome</keyword>
<name>Z4WVG8_9PORP</name>
<dbReference type="AlphaFoldDB" id="Z4WVG8"/>
<evidence type="ECO:0000313" key="3">
    <source>
        <dbReference type="Proteomes" id="UP000023482"/>
    </source>
</evidence>
<gene>
    <name evidence="2" type="ORF">HMPREF0636_1096</name>
</gene>
<dbReference type="EMBL" id="JDFF01000008">
    <property type="protein sequence ID" value="EWC93278.1"/>
    <property type="molecule type" value="Genomic_DNA"/>
</dbReference>